<keyword evidence="1" id="KW-0472">Membrane</keyword>
<dbReference type="EMBL" id="MCFG01000032">
    <property type="protein sequence ID" value="ORX85657.1"/>
    <property type="molecule type" value="Genomic_DNA"/>
</dbReference>
<reference evidence="2 3" key="1">
    <citation type="submission" date="2016-08" db="EMBL/GenBank/DDBJ databases">
        <title>A Parts List for Fungal Cellulosomes Revealed by Comparative Genomics.</title>
        <authorList>
            <consortium name="DOE Joint Genome Institute"/>
            <person name="Haitjema C.H."/>
            <person name="Gilmore S.P."/>
            <person name="Henske J.K."/>
            <person name="Solomon K.V."/>
            <person name="De Groot R."/>
            <person name="Kuo A."/>
            <person name="Mondo S.J."/>
            <person name="Salamov A.A."/>
            <person name="Labutti K."/>
            <person name="Zhao Z."/>
            <person name="Chiniquy J."/>
            <person name="Barry K."/>
            <person name="Brewer H.M."/>
            <person name="Purvine S.O."/>
            <person name="Wright A.T."/>
            <person name="Boxma B."/>
            <person name="Van Alen T."/>
            <person name="Hackstein J.H."/>
            <person name="Baker S.E."/>
            <person name="Grigoriev I.V."/>
            <person name="O'Malley M.A."/>
        </authorList>
    </citation>
    <scope>NUCLEOTIDE SEQUENCE [LARGE SCALE GENOMIC DNA]</scope>
    <source>
        <strain evidence="2 3">S4</strain>
    </source>
</reference>
<sequence length="150" mass="17547">MFIVSTYELLGEFDYSNCNPVTTLYFIISIIYLIVLAGWTVNLFRYYKVSSSLRLHTMATYFICLKTIITVIKYNEFVNSCTEHVNNLYNSLWMLFEFILSIVTCLFLVLISKGWGIVHVYLNPNDMKSATCNIILKLNNQLNIFIYLFI</sequence>
<keyword evidence="1" id="KW-1133">Transmembrane helix</keyword>
<reference evidence="2 3" key="2">
    <citation type="submission" date="2016-08" db="EMBL/GenBank/DDBJ databases">
        <title>Pervasive Adenine N6-methylation of Active Genes in Fungi.</title>
        <authorList>
            <consortium name="DOE Joint Genome Institute"/>
            <person name="Mondo S.J."/>
            <person name="Dannebaum R.O."/>
            <person name="Kuo R.C."/>
            <person name="Labutti K."/>
            <person name="Haridas S."/>
            <person name="Kuo A."/>
            <person name="Salamov A."/>
            <person name="Ahrendt S.R."/>
            <person name="Lipzen A."/>
            <person name="Sullivan W."/>
            <person name="Andreopoulos W.B."/>
            <person name="Clum A."/>
            <person name="Lindquist E."/>
            <person name="Daum C."/>
            <person name="Ramamoorthy G.K."/>
            <person name="Gryganskyi A."/>
            <person name="Culley D."/>
            <person name="Magnuson J.K."/>
            <person name="James T.Y."/>
            <person name="O'Malley M.A."/>
            <person name="Stajich J.E."/>
            <person name="Spatafora J.W."/>
            <person name="Visel A."/>
            <person name="Grigoriev I.V."/>
        </authorList>
    </citation>
    <scope>NUCLEOTIDE SEQUENCE [LARGE SCALE GENOMIC DNA]</scope>
    <source>
        <strain evidence="2 3">S4</strain>
    </source>
</reference>
<feature type="transmembrane region" description="Helical" evidence="1">
    <location>
        <begin position="23"/>
        <end position="41"/>
    </location>
</feature>
<keyword evidence="1" id="KW-0812">Transmembrane</keyword>
<name>A0A1Y1XIR9_9FUNG</name>
<accession>A0A1Y1XIR9</accession>
<keyword evidence="3" id="KW-1185">Reference proteome</keyword>
<evidence type="ECO:0000313" key="3">
    <source>
        <dbReference type="Proteomes" id="UP000193944"/>
    </source>
</evidence>
<dbReference type="AlphaFoldDB" id="A0A1Y1XIR9"/>
<protein>
    <submittedName>
        <fullName evidence="2">Uncharacterized protein</fullName>
    </submittedName>
</protein>
<evidence type="ECO:0000313" key="2">
    <source>
        <dbReference type="EMBL" id="ORX85657.1"/>
    </source>
</evidence>
<evidence type="ECO:0000256" key="1">
    <source>
        <dbReference type="SAM" id="Phobius"/>
    </source>
</evidence>
<comment type="caution">
    <text evidence="2">The sequence shown here is derived from an EMBL/GenBank/DDBJ whole genome shotgun (WGS) entry which is preliminary data.</text>
</comment>
<feature type="transmembrane region" description="Helical" evidence="1">
    <location>
        <begin position="53"/>
        <end position="72"/>
    </location>
</feature>
<organism evidence="2 3">
    <name type="scientific">Anaeromyces robustus</name>
    <dbReference type="NCBI Taxonomy" id="1754192"/>
    <lineage>
        <taxon>Eukaryota</taxon>
        <taxon>Fungi</taxon>
        <taxon>Fungi incertae sedis</taxon>
        <taxon>Chytridiomycota</taxon>
        <taxon>Chytridiomycota incertae sedis</taxon>
        <taxon>Neocallimastigomycetes</taxon>
        <taxon>Neocallimastigales</taxon>
        <taxon>Neocallimastigaceae</taxon>
        <taxon>Anaeromyces</taxon>
    </lineage>
</organism>
<dbReference type="OrthoDB" id="10427387at2759"/>
<gene>
    <name evidence="2" type="ORF">BCR32DRAFT_84589</name>
</gene>
<dbReference type="Proteomes" id="UP000193944">
    <property type="component" value="Unassembled WGS sequence"/>
</dbReference>
<proteinExistence type="predicted"/>
<feature type="transmembrane region" description="Helical" evidence="1">
    <location>
        <begin position="92"/>
        <end position="111"/>
    </location>
</feature>